<keyword evidence="6" id="KW-1133">Transmembrane helix</keyword>
<evidence type="ECO:0008006" key="11">
    <source>
        <dbReference type="Google" id="ProtNLM"/>
    </source>
</evidence>
<evidence type="ECO:0000256" key="1">
    <source>
        <dbReference type="ARBA" id="ARBA00010641"/>
    </source>
</evidence>
<dbReference type="InterPro" id="IPR013249">
    <property type="entry name" value="RNA_pol_sigma70_r4_t2"/>
</dbReference>
<dbReference type="RefSeq" id="WP_203831952.1">
    <property type="nucleotide sequence ID" value="NZ_BONH01000020.1"/>
</dbReference>
<dbReference type="PANTHER" id="PTHR43133">
    <property type="entry name" value="RNA POLYMERASE ECF-TYPE SIGMA FACTO"/>
    <property type="match status" value="1"/>
</dbReference>
<proteinExistence type="inferred from homology"/>
<dbReference type="InterPro" id="IPR039425">
    <property type="entry name" value="RNA_pol_sigma-70-like"/>
</dbReference>
<dbReference type="GO" id="GO:0003677">
    <property type="term" value="F:DNA binding"/>
    <property type="evidence" value="ECO:0007669"/>
    <property type="project" value="UniProtKB-KW"/>
</dbReference>
<sequence length="526" mass="56311">MDRYDGFHEFVVARGGALSRTAFLLTGEHHAAEDLVQSALAKAALRWRWLVEHTQPEAYIRRIMINEQISWWRRRPARPVAQVPERAGPDEPAQVVERLALGQALATLTPRQRAVVVLRFYEDLSEADTAELMGCSVGTVKSQTHLALGHLRRALPRFAEQAGEYADSGAAVALARRRRTGRTVAAALLAVPMLAGLLWYAVRGPDTVPPPVATTPSGIPTPAKALPALPPRLDENATIERLPGDRGIGPAVLQVHDRGVQPGSGTLLVTVDGHHYEVAPPKAGYVSTPALSPDGRWLTWSTATSRVVRDLTGTEVRELPPTSNAPLWSPGGDWFLLPAQAGKGEILFHLPDWTPRELAPVSSWDRVTKVVLDSGELLRSAGSPTATAVPLEVVDPVTGAARALTVDVAGRLGQGESLYKWSILSAPGSSAGLEVVGVSAQGSAQVVGVLQFSTADGRVLRRITVPADGLAFPLCFRGGDLLWTDLATIRRAQVPEGMEVLMTHDLMNGVEPAGCGRSAQLESMVP</sequence>
<feature type="domain" description="RNA polymerase sigma-70 region 2" evidence="7">
    <location>
        <begin position="17"/>
        <end position="75"/>
    </location>
</feature>
<dbReference type="AlphaFoldDB" id="A0A8J3P2J4"/>
<keyword evidence="2" id="KW-0805">Transcription regulation</keyword>
<dbReference type="InterPro" id="IPR014284">
    <property type="entry name" value="RNA_pol_sigma-70_dom"/>
</dbReference>
<evidence type="ECO:0000256" key="6">
    <source>
        <dbReference type="SAM" id="Phobius"/>
    </source>
</evidence>
<dbReference type="EMBL" id="BONH01000020">
    <property type="protein sequence ID" value="GIF99305.1"/>
    <property type="molecule type" value="Genomic_DNA"/>
</dbReference>
<evidence type="ECO:0000259" key="7">
    <source>
        <dbReference type="Pfam" id="PF04542"/>
    </source>
</evidence>
<comment type="similarity">
    <text evidence="1">Belongs to the sigma-70 factor family. ECF subfamily.</text>
</comment>
<dbReference type="NCBIfam" id="TIGR02983">
    <property type="entry name" value="SigE-fam_strep"/>
    <property type="match status" value="1"/>
</dbReference>
<organism evidence="9 10">
    <name type="scientific">Catellatospora citrea</name>
    <dbReference type="NCBI Taxonomy" id="53366"/>
    <lineage>
        <taxon>Bacteria</taxon>
        <taxon>Bacillati</taxon>
        <taxon>Actinomycetota</taxon>
        <taxon>Actinomycetes</taxon>
        <taxon>Micromonosporales</taxon>
        <taxon>Micromonosporaceae</taxon>
        <taxon>Catellatospora</taxon>
    </lineage>
</organism>
<dbReference type="Pfam" id="PF04542">
    <property type="entry name" value="Sigma70_r2"/>
    <property type="match status" value="1"/>
</dbReference>
<evidence type="ECO:0000256" key="2">
    <source>
        <dbReference type="ARBA" id="ARBA00023015"/>
    </source>
</evidence>
<dbReference type="SUPFAM" id="SSF88946">
    <property type="entry name" value="Sigma2 domain of RNA polymerase sigma factors"/>
    <property type="match status" value="1"/>
</dbReference>
<dbReference type="PANTHER" id="PTHR43133:SF50">
    <property type="entry name" value="ECF RNA POLYMERASE SIGMA FACTOR SIGM"/>
    <property type="match status" value="1"/>
</dbReference>
<dbReference type="InterPro" id="IPR036388">
    <property type="entry name" value="WH-like_DNA-bd_sf"/>
</dbReference>
<gene>
    <name evidence="9" type="ORF">Cci01nite_43990</name>
</gene>
<evidence type="ECO:0000256" key="3">
    <source>
        <dbReference type="ARBA" id="ARBA00023082"/>
    </source>
</evidence>
<dbReference type="GO" id="GO:0006352">
    <property type="term" value="P:DNA-templated transcription initiation"/>
    <property type="evidence" value="ECO:0007669"/>
    <property type="project" value="InterPro"/>
</dbReference>
<dbReference type="InterPro" id="IPR011042">
    <property type="entry name" value="6-blade_b-propeller_TolB-like"/>
</dbReference>
<keyword evidence="6" id="KW-0812">Transmembrane</keyword>
<dbReference type="InterPro" id="IPR014325">
    <property type="entry name" value="RNA_pol_sigma-E_actinobac"/>
</dbReference>
<evidence type="ECO:0000256" key="4">
    <source>
        <dbReference type="ARBA" id="ARBA00023125"/>
    </source>
</evidence>
<dbReference type="InterPro" id="IPR013325">
    <property type="entry name" value="RNA_pol_sigma_r2"/>
</dbReference>
<keyword evidence="4" id="KW-0238">DNA-binding</keyword>
<dbReference type="Gene3D" id="2.120.10.30">
    <property type="entry name" value="TolB, C-terminal domain"/>
    <property type="match status" value="1"/>
</dbReference>
<evidence type="ECO:0000313" key="10">
    <source>
        <dbReference type="Proteomes" id="UP000659904"/>
    </source>
</evidence>
<comment type="caution">
    <text evidence="9">The sequence shown here is derived from an EMBL/GenBank/DDBJ whole genome shotgun (WGS) entry which is preliminary data.</text>
</comment>
<keyword evidence="10" id="KW-1185">Reference proteome</keyword>
<keyword evidence="5" id="KW-0804">Transcription</keyword>
<dbReference type="Pfam" id="PF08281">
    <property type="entry name" value="Sigma70_r4_2"/>
    <property type="match status" value="1"/>
</dbReference>
<name>A0A8J3P2J4_9ACTN</name>
<dbReference type="NCBIfam" id="TIGR02937">
    <property type="entry name" value="sigma70-ECF"/>
    <property type="match status" value="1"/>
</dbReference>
<dbReference type="InterPro" id="IPR007627">
    <property type="entry name" value="RNA_pol_sigma70_r2"/>
</dbReference>
<dbReference type="Gene3D" id="1.10.10.10">
    <property type="entry name" value="Winged helix-like DNA-binding domain superfamily/Winged helix DNA-binding domain"/>
    <property type="match status" value="1"/>
</dbReference>
<dbReference type="SUPFAM" id="SSF69304">
    <property type="entry name" value="Tricorn protease N-terminal domain"/>
    <property type="match status" value="1"/>
</dbReference>
<keyword evidence="3" id="KW-0731">Sigma factor</keyword>
<reference evidence="9 10" key="1">
    <citation type="submission" date="2021-01" db="EMBL/GenBank/DDBJ databases">
        <title>Whole genome shotgun sequence of Catellatospora citrea NBRC 14495.</title>
        <authorList>
            <person name="Komaki H."/>
            <person name="Tamura T."/>
        </authorList>
    </citation>
    <scope>NUCLEOTIDE SEQUENCE [LARGE SCALE GENOMIC DNA]</scope>
    <source>
        <strain evidence="9 10">NBRC 14495</strain>
    </source>
</reference>
<dbReference type="CDD" id="cd06171">
    <property type="entry name" value="Sigma70_r4"/>
    <property type="match status" value="1"/>
</dbReference>
<dbReference type="InterPro" id="IPR013324">
    <property type="entry name" value="RNA_pol_sigma_r3/r4-like"/>
</dbReference>
<feature type="transmembrane region" description="Helical" evidence="6">
    <location>
        <begin position="184"/>
        <end position="202"/>
    </location>
</feature>
<evidence type="ECO:0000313" key="9">
    <source>
        <dbReference type="EMBL" id="GIF99305.1"/>
    </source>
</evidence>
<dbReference type="Gene3D" id="1.10.1740.10">
    <property type="match status" value="1"/>
</dbReference>
<protein>
    <recommendedName>
        <fullName evidence="11">RNA polymerase sigma-70 factor (Sigma-E family)</fullName>
    </recommendedName>
</protein>
<feature type="domain" description="RNA polymerase sigma factor 70 region 4 type 2" evidence="8">
    <location>
        <begin position="99"/>
        <end position="151"/>
    </location>
</feature>
<dbReference type="Proteomes" id="UP000659904">
    <property type="component" value="Unassembled WGS sequence"/>
</dbReference>
<keyword evidence="6" id="KW-0472">Membrane</keyword>
<dbReference type="SUPFAM" id="SSF88659">
    <property type="entry name" value="Sigma3 and sigma4 domains of RNA polymerase sigma factors"/>
    <property type="match status" value="1"/>
</dbReference>
<evidence type="ECO:0000256" key="5">
    <source>
        <dbReference type="ARBA" id="ARBA00023163"/>
    </source>
</evidence>
<dbReference type="GO" id="GO:0016987">
    <property type="term" value="F:sigma factor activity"/>
    <property type="evidence" value="ECO:0007669"/>
    <property type="project" value="UniProtKB-KW"/>
</dbReference>
<evidence type="ECO:0000259" key="8">
    <source>
        <dbReference type="Pfam" id="PF08281"/>
    </source>
</evidence>
<accession>A0A8J3P2J4</accession>